<evidence type="ECO:0000256" key="1">
    <source>
        <dbReference type="ARBA" id="ARBA00011881"/>
    </source>
</evidence>
<organism evidence="10 11">
    <name type="scientific">Desulfovibrio ferrophilus</name>
    <dbReference type="NCBI Taxonomy" id="241368"/>
    <lineage>
        <taxon>Bacteria</taxon>
        <taxon>Pseudomonadati</taxon>
        <taxon>Thermodesulfobacteriota</taxon>
        <taxon>Desulfovibrionia</taxon>
        <taxon>Desulfovibrionales</taxon>
        <taxon>Desulfovibrionaceae</taxon>
        <taxon>Desulfovibrio</taxon>
    </lineage>
</organism>
<dbReference type="CDD" id="cd00610">
    <property type="entry name" value="OAT_like"/>
    <property type="match status" value="1"/>
</dbReference>
<comment type="subunit">
    <text evidence="1">Homotetramer.</text>
</comment>
<proteinExistence type="inferred from homology"/>
<dbReference type="OrthoDB" id="9801834at2"/>
<evidence type="ECO:0000256" key="6">
    <source>
        <dbReference type="ARBA" id="ARBA00023317"/>
    </source>
</evidence>
<dbReference type="InterPro" id="IPR015422">
    <property type="entry name" value="PyrdxlP-dep_Trfase_small"/>
</dbReference>
<dbReference type="GO" id="GO:0042802">
    <property type="term" value="F:identical protein binding"/>
    <property type="evidence" value="ECO:0007669"/>
    <property type="project" value="TreeGrafter"/>
</dbReference>
<keyword evidence="5 9" id="KW-0663">Pyridoxal phosphate</keyword>
<evidence type="ECO:0000256" key="3">
    <source>
        <dbReference type="ARBA" id="ARBA00022605"/>
    </source>
</evidence>
<keyword evidence="11" id="KW-1185">Reference proteome</keyword>
<keyword evidence="9" id="KW-0963">Cytoplasm</keyword>
<dbReference type="NCBIfam" id="TIGR00707">
    <property type="entry name" value="argD"/>
    <property type="match status" value="1"/>
</dbReference>
<dbReference type="InterPro" id="IPR015421">
    <property type="entry name" value="PyrdxlP-dep_Trfase_major"/>
</dbReference>
<sequence length="396" mass="43002">MTFEELKEKDSKYICNTYGRYPLAIARGEGCRLYDLDGREYIDLLAGIAVVNLGHGNPALLETINTQYKKLVHVSNLFYQEEGPTLAEKLTATCGADKVFFCNSGAEANEAAIKLARRYMRTVAKRDAYEIITLEGSFHGRTMATMTATGQAHFSKHFQPLPGGFTSVPFGDLKAMAEAIGPQTAGVLIEVIQGEGGIRPLSEEYLLGLEKLCVERDVLFMIDEVQTGMCRTGKFWAHQEFGLAPDIFTTAKPLANGLPMGAMFATVEAAQGFEPGTHATTFGAGALTAAVASKVVDIMLEDDLAGRAAEVGDYAQSLFRAVQNKHPEKIAEVRGRGLMLAIELSCDGADIWKALIGKGFILNLTQGNVLRMLPPLVIEKADMEHFARTLEEILAG</sequence>
<dbReference type="InterPro" id="IPR050103">
    <property type="entry name" value="Class-III_PLP-dep_AT"/>
</dbReference>
<dbReference type="Proteomes" id="UP000269883">
    <property type="component" value="Chromosome"/>
</dbReference>
<name>A0A2Z6AXV8_9BACT</name>
<dbReference type="UniPathway" id="UPA00068">
    <property type="reaction ID" value="UER00109"/>
</dbReference>
<comment type="pathway">
    <text evidence="9">Amino-acid biosynthesis; L-arginine biosynthesis; N(2)-acetyl-L-ornithine from L-glutamate: step 4/4.</text>
</comment>
<dbReference type="AlphaFoldDB" id="A0A2Z6AXV8"/>
<dbReference type="GO" id="GO:0031299">
    <property type="term" value="F:taurine-pyruvate aminotransferase activity"/>
    <property type="evidence" value="ECO:0007669"/>
    <property type="project" value="UniProtKB-EC"/>
</dbReference>
<evidence type="ECO:0000256" key="2">
    <source>
        <dbReference type="ARBA" id="ARBA00022576"/>
    </source>
</evidence>
<dbReference type="EC" id="2.6.1.11" evidence="9"/>
<dbReference type="InterPro" id="IPR005814">
    <property type="entry name" value="Aminotrans_3"/>
</dbReference>
<evidence type="ECO:0000313" key="10">
    <source>
        <dbReference type="EMBL" id="BBD08033.1"/>
    </source>
</evidence>
<keyword evidence="2 9" id="KW-0032">Aminotransferase</keyword>
<dbReference type="Gene3D" id="3.90.1150.10">
    <property type="entry name" value="Aspartate Aminotransferase, domain 1"/>
    <property type="match status" value="1"/>
</dbReference>
<dbReference type="GO" id="GO:0006526">
    <property type="term" value="P:L-arginine biosynthetic process"/>
    <property type="evidence" value="ECO:0007669"/>
    <property type="project" value="UniProtKB-UniRule"/>
</dbReference>
<accession>A0A2Z6AXV8</accession>
<evidence type="ECO:0000256" key="7">
    <source>
        <dbReference type="ARBA" id="ARBA00052998"/>
    </source>
</evidence>
<comment type="catalytic activity">
    <reaction evidence="9">
        <text>N(2)-acetyl-L-ornithine + 2-oxoglutarate = N-acetyl-L-glutamate 5-semialdehyde + L-glutamate</text>
        <dbReference type="Rhea" id="RHEA:18049"/>
        <dbReference type="ChEBI" id="CHEBI:16810"/>
        <dbReference type="ChEBI" id="CHEBI:29123"/>
        <dbReference type="ChEBI" id="CHEBI:29985"/>
        <dbReference type="ChEBI" id="CHEBI:57805"/>
        <dbReference type="EC" id="2.6.1.11"/>
    </reaction>
</comment>
<dbReference type="Gene3D" id="3.40.640.10">
    <property type="entry name" value="Type I PLP-dependent aspartate aminotransferase-like (Major domain)"/>
    <property type="match status" value="1"/>
</dbReference>
<feature type="binding site" evidence="9">
    <location>
        <begin position="105"/>
        <end position="106"/>
    </location>
    <ligand>
        <name>pyridoxal 5'-phosphate</name>
        <dbReference type="ChEBI" id="CHEBI:597326"/>
    </ligand>
</feature>
<feature type="binding site" evidence="9">
    <location>
        <position position="138"/>
    </location>
    <ligand>
        <name>pyridoxal 5'-phosphate</name>
        <dbReference type="ChEBI" id="CHEBI:597326"/>
    </ligand>
</feature>
<evidence type="ECO:0000256" key="8">
    <source>
        <dbReference type="ARBA" id="ARBA00060602"/>
    </source>
</evidence>
<evidence type="ECO:0000256" key="9">
    <source>
        <dbReference type="HAMAP-Rule" id="MF_01107"/>
    </source>
</evidence>
<dbReference type="PANTHER" id="PTHR11986:SF79">
    <property type="entry name" value="ACETYLORNITHINE AMINOTRANSFERASE, MITOCHONDRIAL"/>
    <property type="match status" value="1"/>
</dbReference>
<dbReference type="FunFam" id="3.40.640.10:FF:000004">
    <property type="entry name" value="Acetylornithine aminotransferase"/>
    <property type="match status" value="1"/>
</dbReference>
<comment type="cofactor">
    <cofactor evidence="9">
        <name>pyridoxal 5'-phosphate</name>
        <dbReference type="ChEBI" id="CHEBI:597326"/>
    </cofactor>
    <text evidence="9">Binds 1 pyridoxal phosphate per subunit.</text>
</comment>
<feature type="binding site" evidence="9">
    <location>
        <begin position="223"/>
        <end position="226"/>
    </location>
    <ligand>
        <name>pyridoxal 5'-phosphate</name>
        <dbReference type="ChEBI" id="CHEBI:597326"/>
    </ligand>
</feature>
<dbReference type="EMBL" id="AP017378">
    <property type="protein sequence ID" value="BBD08033.1"/>
    <property type="molecule type" value="Genomic_DNA"/>
</dbReference>
<comment type="similarity">
    <text evidence="9">Belongs to the class-III pyridoxal-phosphate-dependent aminotransferase family. ArgD subfamily.</text>
</comment>
<reference evidence="10 11" key="1">
    <citation type="journal article" date="2018" name="Sci. Adv.">
        <title>Multi-heme cytochromes provide a pathway for survival in energy-limited environments.</title>
        <authorList>
            <person name="Deng X."/>
            <person name="Dohmae N."/>
            <person name="Nealson K.H."/>
            <person name="Hashimoto K."/>
            <person name="Okamoto A."/>
        </authorList>
    </citation>
    <scope>NUCLEOTIDE SEQUENCE [LARGE SCALE GENOMIC DNA]</scope>
    <source>
        <strain evidence="10 11">IS5</strain>
    </source>
</reference>
<evidence type="ECO:0000256" key="5">
    <source>
        <dbReference type="ARBA" id="ARBA00022898"/>
    </source>
</evidence>
<evidence type="ECO:0000256" key="4">
    <source>
        <dbReference type="ARBA" id="ARBA00022679"/>
    </source>
</evidence>
<feature type="modified residue" description="N6-(pyridoxal phosphate)lysine" evidence="9">
    <location>
        <position position="252"/>
    </location>
</feature>
<dbReference type="PANTHER" id="PTHR11986">
    <property type="entry name" value="AMINOTRANSFERASE CLASS III"/>
    <property type="match status" value="1"/>
</dbReference>
<protein>
    <recommendedName>
        <fullName evidence="9">Acetylornithine aminotransferase</fullName>
        <shortName evidence="9">ACOAT</shortName>
        <ecNumber evidence="9">2.6.1.11</ecNumber>
    </recommendedName>
</protein>
<keyword evidence="3 9" id="KW-0028">Amino-acid biosynthesis</keyword>
<dbReference type="GO" id="GO:0030170">
    <property type="term" value="F:pyridoxal phosphate binding"/>
    <property type="evidence" value="ECO:0007669"/>
    <property type="project" value="InterPro"/>
</dbReference>
<feature type="binding site" evidence="9">
    <location>
        <position position="280"/>
    </location>
    <ligand>
        <name>N(2)-acetyl-L-ornithine</name>
        <dbReference type="ChEBI" id="CHEBI:57805"/>
    </ligand>
</feature>
<dbReference type="SUPFAM" id="SSF53383">
    <property type="entry name" value="PLP-dependent transferases"/>
    <property type="match status" value="1"/>
</dbReference>
<gene>
    <name evidence="9" type="primary">argD</name>
    <name evidence="10" type="ORF">DFE_1307</name>
</gene>
<comment type="pathway">
    <text evidence="8">Organosulfur degradation; alkanesulfonate degradation.</text>
</comment>
<dbReference type="GO" id="GO:0005737">
    <property type="term" value="C:cytoplasm"/>
    <property type="evidence" value="ECO:0007669"/>
    <property type="project" value="UniProtKB-SubCell"/>
</dbReference>
<evidence type="ECO:0000313" key="11">
    <source>
        <dbReference type="Proteomes" id="UP000269883"/>
    </source>
</evidence>
<keyword evidence="4 9" id="KW-0808">Transferase</keyword>
<comment type="miscellaneous">
    <text evidence="9">May also have succinyldiaminopimelate aminotransferase activity, thus carrying out the corresponding step in lysine biosynthesis.</text>
</comment>
<comment type="subunit">
    <text evidence="9">Homodimer.</text>
</comment>
<keyword evidence="6" id="KW-0670">Pyruvate</keyword>
<comment type="catalytic activity">
    <reaction evidence="7">
        <text>taurine + pyruvate = sulfoacetaldehyde + L-alanine</text>
        <dbReference type="Rhea" id="RHEA:10420"/>
        <dbReference type="ChEBI" id="CHEBI:15361"/>
        <dbReference type="ChEBI" id="CHEBI:57972"/>
        <dbReference type="ChEBI" id="CHEBI:58246"/>
        <dbReference type="ChEBI" id="CHEBI:507393"/>
        <dbReference type="EC" id="2.6.1.77"/>
    </reaction>
    <physiologicalReaction direction="left-to-right" evidence="7">
        <dbReference type="Rhea" id="RHEA:10421"/>
    </physiologicalReaction>
</comment>
<dbReference type="InterPro" id="IPR015424">
    <property type="entry name" value="PyrdxlP-dep_Trfase"/>
</dbReference>
<dbReference type="KEGG" id="dfl:DFE_1307"/>
<comment type="subcellular location">
    <subcellularLocation>
        <location evidence="9">Cytoplasm</location>
    </subcellularLocation>
</comment>
<dbReference type="RefSeq" id="WP_126377803.1">
    <property type="nucleotide sequence ID" value="NZ_AP017378.1"/>
</dbReference>
<keyword evidence="9" id="KW-0055">Arginine biosynthesis</keyword>
<dbReference type="HAMAP" id="MF_01107">
    <property type="entry name" value="ArgD_aminotrans_3"/>
    <property type="match status" value="1"/>
</dbReference>
<dbReference type="InterPro" id="IPR049704">
    <property type="entry name" value="Aminotrans_3_PPA_site"/>
</dbReference>
<dbReference type="InterPro" id="IPR004636">
    <property type="entry name" value="AcOrn/SuccOrn_fam"/>
</dbReference>
<dbReference type="Pfam" id="PF00202">
    <property type="entry name" value="Aminotran_3"/>
    <property type="match status" value="1"/>
</dbReference>
<dbReference type="PIRSF" id="PIRSF000521">
    <property type="entry name" value="Transaminase_4ab_Lys_Orn"/>
    <property type="match status" value="1"/>
</dbReference>
<dbReference type="NCBIfam" id="NF002325">
    <property type="entry name" value="PRK01278.1"/>
    <property type="match status" value="1"/>
</dbReference>
<dbReference type="PROSITE" id="PS00600">
    <property type="entry name" value="AA_TRANSFER_CLASS_3"/>
    <property type="match status" value="1"/>
</dbReference>
<feature type="binding site" evidence="9">
    <location>
        <position position="281"/>
    </location>
    <ligand>
        <name>pyridoxal 5'-phosphate</name>
        <dbReference type="ChEBI" id="CHEBI:597326"/>
    </ligand>
</feature>
<feature type="binding site" evidence="9">
    <location>
        <position position="141"/>
    </location>
    <ligand>
        <name>N(2)-acetyl-L-ornithine</name>
        <dbReference type="ChEBI" id="CHEBI:57805"/>
    </ligand>
</feature>
<dbReference type="GO" id="GO:0003992">
    <property type="term" value="F:N2-acetyl-L-ornithine:2-oxoglutarate 5-aminotransferase activity"/>
    <property type="evidence" value="ECO:0007669"/>
    <property type="project" value="UniProtKB-UniRule"/>
</dbReference>